<evidence type="ECO:0000313" key="3">
    <source>
        <dbReference type="Proteomes" id="UP000464495"/>
    </source>
</evidence>
<dbReference type="Pfam" id="PF00753">
    <property type="entry name" value="Lactamase_B"/>
    <property type="match status" value="1"/>
</dbReference>
<evidence type="ECO:0000313" key="2">
    <source>
        <dbReference type="EMBL" id="QHQ34856.1"/>
    </source>
</evidence>
<dbReference type="RefSeq" id="WP_161861422.1">
    <property type="nucleotide sequence ID" value="NZ_CP046620.1"/>
</dbReference>
<dbReference type="SUPFAM" id="SSF56281">
    <property type="entry name" value="Metallo-hydrolase/oxidoreductase"/>
    <property type="match status" value="1"/>
</dbReference>
<dbReference type="SMART" id="SM00849">
    <property type="entry name" value="Lactamase_B"/>
    <property type="match status" value="1"/>
</dbReference>
<protein>
    <submittedName>
        <fullName evidence="2">MBL fold metallo-hydrolase</fullName>
    </submittedName>
</protein>
<feature type="domain" description="Metallo-beta-lactamase" evidence="1">
    <location>
        <begin position="20"/>
        <end position="200"/>
    </location>
</feature>
<evidence type="ECO:0000259" key="1">
    <source>
        <dbReference type="SMART" id="SM00849"/>
    </source>
</evidence>
<keyword evidence="2" id="KW-0378">Hydrolase</keyword>
<dbReference type="CDD" id="cd16278">
    <property type="entry name" value="metallo-hydrolase-like_MBL-fold"/>
    <property type="match status" value="1"/>
</dbReference>
<dbReference type="Pfam" id="PF17778">
    <property type="entry name" value="WHD_BLACT"/>
    <property type="match status" value="1"/>
</dbReference>
<dbReference type="InterPro" id="IPR041516">
    <property type="entry name" value="LACTB2_WH"/>
</dbReference>
<dbReference type="EMBL" id="CP046620">
    <property type="protein sequence ID" value="QHQ34856.1"/>
    <property type="molecule type" value="Genomic_DNA"/>
</dbReference>
<dbReference type="Proteomes" id="UP000464495">
    <property type="component" value="Chromosome"/>
</dbReference>
<dbReference type="InterPro" id="IPR036866">
    <property type="entry name" value="RibonucZ/Hydroxyglut_hydro"/>
</dbReference>
<dbReference type="InterPro" id="IPR036388">
    <property type="entry name" value="WH-like_DNA-bd_sf"/>
</dbReference>
<dbReference type="InterPro" id="IPR001279">
    <property type="entry name" value="Metallo-B-lactamas"/>
</dbReference>
<dbReference type="PANTHER" id="PTHR23131:SF0">
    <property type="entry name" value="ENDORIBONUCLEASE LACTB2"/>
    <property type="match status" value="1"/>
</dbReference>
<dbReference type="KEGG" id="amaq:GO499_06405"/>
<keyword evidence="3" id="KW-1185">Reference proteome</keyword>
<reference evidence="2 3" key="1">
    <citation type="submission" date="2019-12" db="EMBL/GenBank/DDBJ databases">
        <title>Complete genome sequence of Algicella marina strain 9Alg 56(T) isolated from the red alga Tichocarpus crinitus.</title>
        <authorList>
            <person name="Kim S.-G."/>
            <person name="Nedashkovskaya O.I."/>
        </authorList>
    </citation>
    <scope>NUCLEOTIDE SEQUENCE [LARGE SCALE GENOMIC DNA]</scope>
    <source>
        <strain evidence="2 3">9Alg 56</strain>
    </source>
</reference>
<dbReference type="Gene3D" id="1.10.10.10">
    <property type="entry name" value="Winged helix-like DNA-binding domain superfamily/Winged helix DNA-binding domain"/>
    <property type="match status" value="1"/>
</dbReference>
<dbReference type="Gene3D" id="3.60.15.10">
    <property type="entry name" value="Ribonuclease Z/Hydroxyacylglutathione hydrolase-like"/>
    <property type="match status" value="1"/>
</dbReference>
<dbReference type="GO" id="GO:0016787">
    <property type="term" value="F:hydrolase activity"/>
    <property type="evidence" value="ECO:0007669"/>
    <property type="project" value="UniProtKB-KW"/>
</dbReference>
<accession>A0A6P1T091</accession>
<dbReference type="PANTHER" id="PTHR23131">
    <property type="entry name" value="ENDORIBONUCLEASE LACTB2"/>
    <property type="match status" value="1"/>
</dbReference>
<name>A0A6P1T091_9RHOB</name>
<dbReference type="InterPro" id="IPR050662">
    <property type="entry name" value="Sec-metab_biosynth-thioest"/>
</dbReference>
<organism evidence="2 3">
    <name type="scientific">Algicella marina</name>
    <dbReference type="NCBI Taxonomy" id="2683284"/>
    <lineage>
        <taxon>Bacteria</taxon>
        <taxon>Pseudomonadati</taxon>
        <taxon>Pseudomonadota</taxon>
        <taxon>Alphaproteobacteria</taxon>
        <taxon>Rhodobacterales</taxon>
        <taxon>Paracoccaceae</taxon>
        <taxon>Algicella</taxon>
    </lineage>
</organism>
<proteinExistence type="predicted"/>
<sequence length="289" mass="31429">MRPDLACITAPNPGPMTGDGTNTYIVGSKDVIIIDPGPNNETHLRRILNILPSDGTVEKIIVTHSHVDHTSLARRLSDKTGAPVHAWTGERQPVRGFEGFDIRTVGGGEGVDGQFRPDGSLTDCQVLNVEGRQLQVVHTPGHLHDHICLRWPEAGIAFTGDHVMAWSTSIISPPDGDMGDYMRSLEKLSKFSEEYFLPGHGNAISNGHARIDELASHRRTREAAILRALVLSPQPLKALTKTVYADVPAHLHGAAARNVLAHLLNLVDCGKVRFAGGQKIDELLFLPEI</sequence>
<dbReference type="AlphaFoldDB" id="A0A6P1T091"/>
<gene>
    <name evidence="2" type="ORF">GO499_06405</name>
</gene>